<organism evidence="1 2">
    <name type="scientific">Hydnum rufescens UP504</name>
    <dbReference type="NCBI Taxonomy" id="1448309"/>
    <lineage>
        <taxon>Eukaryota</taxon>
        <taxon>Fungi</taxon>
        <taxon>Dikarya</taxon>
        <taxon>Basidiomycota</taxon>
        <taxon>Agaricomycotina</taxon>
        <taxon>Agaricomycetes</taxon>
        <taxon>Cantharellales</taxon>
        <taxon>Hydnaceae</taxon>
        <taxon>Hydnum</taxon>
    </lineage>
</organism>
<comment type="caution">
    <text evidence="1">The sequence shown here is derived from an EMBL/GenBank/DDBJ whole genome shotgun (WGS) entry which is preliminary data.</text>
</comment>
<dbReference type="AlphaFoldDB" id="A0A9P6DG85"/>
<evidence type="ECO:0000313" key="1">
    <source>
        <dbReference type="EMBL" id="KAF9504006.1"/>
    </source>
</evidence>
<keyword evidence="2" id="KW-1185">Reference proteome</keyword>
<reference evidence="1" key="1">
    <citation type="journal article" date="2020" name="Nat. Commun.">
        <title>Large-scale genome sequencing of mycorrhizal fungi provides insights into the early evolution of symbiotic traits.</title>
        <authorList>
            <person name="Miyauchi S."/>
            <person name="Kiss E."/>
            <person name="Kuo A."/>
            <person name="Drula E."/>
            <person name="Kohler A."/>
            <person name="Sanchez-Garcia M."/>
            <person name="Morin E."/>
            <person name="Andreopoulos B."/>
            <person name="Barry K.W."/>
            <person name="Bonito G."/>
            <person name="Buee M."/>
            <person name="Carver A."/>
            <person name="Chen C."/>
            <person name="Cichocki N."/>
            <person name="Clum A."/>
            <person name="Culley D."/>
            <person name="Crous P.W."/>
            <person name="Fauchery L."/>
            <person name="Girlanda M."/>
            <person name="Hayes R.D."/>
            <person name="Keri Z."/>
            <person name="LaButti K."/>
            <person name="Lipzen A."/>
            <person name="Lombard V."/>
            <person name="Magnuson J."/>
            <person name="Maillard F."/>
            <person name="Murat C."/>
            <person name="Nolan M."/>
            <person name="Ohm R.A."/>
            <person name="Pangilinan J."/>
            <person name="Pereira M.F."/>
            <person name="Perotto S."/>
            <person name="Peter M."/>
            <person name="Pfister S."/>
            <person name="Riley R."/>
            <person name="Sitrit Y."/>
            <person name="Stielow J.B."/>
            <person name="Szollosi G."/>
            <person name="Zifcakova L."/>
            <person name="Stursova M."/>
            <person name="Spatafora J.W."/>
            <person name="Tedersoo L."/>
            <person name="Vaario L.M."/>
            <person name="Yamada A."/>
            <person name="Yan M."/>
            <person name="Wang P."/>
            <person name="Xu J."/>
            <person name="Bruns T."/>
            <person name="Baldrian P."/>
            <person name="Vilgalys R."/>
            <person name="Dunand C."/>
            <person name="Henrissat B."/>
            <person name="Grigoriev I.V."/>
            <person name="Hibbett D."/>
            <person name="Nagy L.G."/>
            <person name="Martin F.M."/>
        </authorList>
    </citation>
    <scope>NUCLEOTIDE SEQUENCE</scope>
    <source>
        <strain evidence="1">UP504</strain>
    </source>
</reference>
<name>A0A9P6DG85_9AGAM</name>
<gene>
    <name evidence="1" type="ORF">BS47DRAFT_1369109</name>
</gene>
<protein>
    <submittedName>
        <fullName evidence="1">Uncharacterized protein</fullName>
    </submittedName>
</protein>
<sequence length="170" mass="19140">MPPFPVKASNSTAPPVEHPLSSAEPFEWVPLGQWFYIEWGPLTVGQSNIKDIPYLCSLYFKSKLQRDSVLADFSQEMNKNRFKNLKTSTANAVAHPYVAPVDLLYVDEVYACAGSKLEHDALLACGPPPIKTPEDFKMEFLDYVRHPPRLPEAITQYPPTDFPLENGICK</sequence>
<accession>A0A9P6DG85</accession>
<dbReference type="EMBL" id="MU129275">
    <property type="protein sequence ID" value="KAF9504006.1"/>
    <property type="molecule type" value="Genomic_DNA"/>
</dbReference>
<dbReference type="Proteomes" id="UP000886523">
    <property type="component" value="Unassembled WGS sequence"/>
</dbReference>
<evidence type="ECO:0000313" key="2">
    <source>
        <dbReference type="Proteomes" id="UP000886523"/>
    </source>
</evidence>
<proteinExistence type="predicted"/>